<proteinExistence type="predicted"/>
<keyword evidence="2" id="KW-1185">Reference proteome</keyword>
<dbReference type="SUPFAM" id="SSF48173">
    <property type="entry name" value="Cryptochrome/photolyase FAD-binding domain"/>
    <property type="match status" value="1"/>
</dbReference>
<dbReference type="Gene3D" id="1.10.10.1710">
    <property type="entry name" value="Deoxyribodipyrimidine photolyase-related"/>
    <property type="match status" value="1"/>
</dbReference>
<dbReference type="GO" id="GO:0003914">
    <property type="term" value="F:DNA (6-4) photolyase activity"/>
    <property type="evidence" value="ECO:0007669"/>
    <property type="project" value="UniProtKB-EC"/>
</dbReference>
<reference evidence="1 2" key="1">
    <citation type="journal article" date="2013" name="Int. J. Syst. Evol. Microbiol.">
        <title>Kordia antarctica sp. nov., isolated from Antarctic seawater.</title>
        <authorList>
            <person name="Baek K."/>
            <person name="Choi A."/>
            <person name="Kang I."/>
            <person name="Lee K."/>
            <person name="Cho J.C."/>
        </authorList>
    </citation>
    <scope>NUCLEOTIDE SEQUENCE [LARGE SCALE GENOMIC DNA]</scope>
    <source>
        <strain evidence="1 2">IMCC3317</strain>
    </source>
</reference>
<dbReference type="Proteomes" id="UP000464657">
    <property type="component" value="Chromosome"/>
</dbReference>
<dbReference type="Gene3D" id="3.40.50.620">
    <property type="entry name" value="HUPs"/>
    <property type="match status" value="1"/>
</dbReference>
<dbReference type="Pfam" id="PF04244">
    <property type="entry name" value="DPRP"/>
    <property type="match status" value="1"/>
</dbReference>
<dbReference type="PANTHER" id="PTHR38657">
    <property type="entry name" value="SLR1343 PROTEIN"/>
    <property type="match status" value="1"/>
</dbReference>
<organism evidence="1 2">
    <name type="scientific">Kordia antarctica</name>
    <dbReference type="NCBI Taxonomy" id="1218801"/>
    <lineage>
        <taxon>Bacteria</taxon>
        <taxon>Pseudomonadati</taxon>
        <taxon>Bacteroidota</taxon>
        <taxon>Flavobacteriia</taxon>
        <taxon>Flavobacteriales</taxon>
        <taxon>Flavobacteriaceae</taxon>
        <taxon>Kordia</taxon>
    </lineage>
</organism>
<dbReference type="InterPro" id="IPR007357">
    <property type="entry name" value="PhrB-like"/>
</dbReference>
<dbReference type="EC" id="4.1.99.13" evidence="1"/>
<dbReference type="EMBL" id="CP019288">
    <property type="protein sequence ID" value="QHI38474.1"/>
    <property type="molecule type" value="Genomic_DNA"/>
</dbReference>
<dbReference type="InterPro" id="IPR036134">
    <property type="entry name" value="Crypto/Photolyase_FAD-like_sf"/>
</dbReference>
<dbReference type="AlphaFoldDB" id="A0A7L4ZRH4"/>
<sequence length="511" mass="60722">MKTLRFILGDQLNHEHSWYQNTDAEVVYFMAEMKQETNYVKHHIQKVVAFFKSMRSFSDWLQRENHNVVYFTLDSEKNQHDLVANLKLLIKEHNIEKFEYQLPDEYRLDVQLKSFCQEVSIETEVYDTEHFLTSRTDFAEFFEGKKQFVMEYFYRDMRKKYDIMMLTEKNPEGGKWNFDQSNRKKWKGLPEIPPEKQLKNSVSAIYEMIQKAEIETIGSIDVANFPWTTNREDSLDLLDYFCDELLVHFGDYQDAMHTEERFLFHSRLSFAMNSKMLHPKEVIETVISYWRANKETIDISQVEGFVRQILGWREYMRGMYWKQMPNYRTLNALNNTNSLPDFYWTGNTKMNCLKHAITQSLENAYAHHIQRLMITGNFALLTQMHPDAVDEWYLGIYIDAIEWVEITNTRGMSQFADGGLVATKPYVSSGSYINKMSNYCKGCAYKVSKKTEENACPFNSLYWNFLDEKREYLKDNQRMTMMFSLLDKMDKTKLEALKNRAQAIIANPDDY</sequence>
<dbReference type="Gene3D" id="1.10.579.10">
    <property type="entry name" value="DNA Cyclobutane Dipyrimidine Photolyase, subunit A, domain 3"/>
    <property type="match status" value="1"/>
</dbReference>
<dbReference type="RefSeq" id="WP_160131023.1">
    <property type="nucleotide sequence ID" value="NZ_CP019288.1"/>
</dbReference>
<dbReference type="KEGG" id="kan:IMCC3317_38670"/>
<dbReference type="InterPro" id="IPR014729">
    <property type="entry name" value="Rossmann-like_a/b/a_fold"/>
</dbReference>
<keyword evidence="1" id="KW-0456">Lyase</keyword>
<evidence type="ECO:0000313" key="2">
    <source>
        <dbReference type="Proteomes" id="UP000464657"/>
    </source>
</evidence>
<dbReference type="Gene3D" id="1.25.40.80">
    <property type="match status" value="1"/>
</dbReference>
<dbReference type="OrthoDB" id="5288100at2"/>
<name>A0A7L4ZRH4_9FLAO</name>
<gene>
    <name evidence="1" type="primary">phrB</name>
    <name evidence="1" type="ORF">IMCC3317_38670</name>
</gene>
<accession>A0A7L4ZRH4</accession>
<protein>
    <submittedName>
        <fullName evidence="1">(6-4) photolyase</fullName>
        <ecNumber evidence="1">4.1.99.13</ecNumber>
    </submittedName>
</protein>
<dbReference type="PANTHER" id="PTHR38657:SF1">
    <property type="entry name" value="SLR1343 PROTEIN"/>
    <property type="match status" value="1"/>
</dbReference>
<dbReference type="InterPro" id="IPR052551">
    <property type="entry name" value="UV-DNA_repair_photolyase"/>
</dbReference>
<evidence type="ECO:0000313" key="1">
    <source>
        <dbReference type="EMBL" id="QHI38474.1"/>
    </source>
</evidence>